<evidence type="ECO:0000313" key="5">
    <source>
        <dbReference type="Proteomes" id="UP000243459"/>
    </source>
</evidence>
<protein>
    <submittedName>
        <fullName evidence="4">Uncharacterized protein</fullName>
    </submittedName>
</protein>
<dbReference type="AlphaFoldDB" id="A0A5P1ETA7"/>
<proteinExistence type="inferred from homology"/>
<dbReference type="GO" id="GO:0005829">
    <property type="term" value="C:cytosol"/>
    <property type="evidence" value="ECO:0007669"/>
    <property type="project" value="TreeGrafter"/>
</dbReference>
<keyword evidence="2 3" id="KW-0175">Coiled coil</keyword>
<dbReference type="Pfam" id="PF05701">
    <property type="entry name" value="WEMBL"/>
    <property type="match status" value="1"/>
</dbReference>
<dbReference type="InterPro" id="IPR008545">
    <property type="entry name" value="Web"/>
</dbReference>
<dbReference type="Proteomes" id="UP000243459">
    <property type="component" value="Chromosome 6"/>
</dbReference>
<keyword evidence="5" id="KW-1185">Reference proteome</keyword>
<dbReference type="GO" id="GO:0009903">
    <property type="term" value="P:chloroplast avoidance movement"/>
    <property type="evidence" value="ECO:0007669"/>
    <property type="project" value="TreeGrafter"/>
</dbReference>
<evidence type="ECO:0000256" key="2">
    <source>
        <dbReference type="ARBA" id="ARBA00023054"/>
    </source>
</evidence>
<accession>A0A5P1ETA7</accession>
<sequence length="158" mass="17646">MVELPKLLQEAAQEADIAKTDAQSARDDLRKAKEELEQIKTKTDAQSARDDLRKAKEELEQIKITTSTTEIRLNAALKETEAAKASERLALQTIKALHESEGEELSDGVTLPLEEYYSLSKRAHEAEELANERVTDAISQINVAKESELKTVQKLEEA</sequence>
<dbReference type="PANTHER" id="PTHR32054">
    <property type="entry name" value="HEAVY CHAIN, PUTATIVE, EXPRESSED-RELATED-RELATED"/>
    <property type="match status" value="1"/>
</dbReference>
<feature type="coiled-coil region" evidence="3">
    <location>
        <begin position="8"/>
        <end position="65"/>
    </location>
</feature>
<evidence type="ECO:0000256" key="3">
    <source>
        <dbReference type="SAM" id="Coils"/>
    </source>
</evidence>
<dbReference type="Gramene" id="ONK67290">
    <property type="protein sequence ID" value="ONK67290"/>
    <property type="gene ID" value="A4U43_C06F18620"/>
</dbReference>
<evidence type="ECO:0000313" key="4">
    <source>
        <dbReference type="EMBL" id="ONK67290.1"/>
    </source>
</evidence>
<dbReference type="EMBL" id="CM007386">
    <property type="protein sequence ID" value="ONK67290.1"/>
    <property type="molecule type" value="Genomic_DNA"/>
</dbReference>
<comment type="similarity">
    <text evidence="1">Belongs to the WEB family.</text>
</comment>
<dbReference type="PANTHER" id="PTHR32054:SF31">
    <property type="entry name" value="PROTEIN WEAK CHLOROPLAST MOVEMENT UNDER BLUE LIGHT 1"/>
    <property type="match status" value="1"/>
</dbReference>
<dbReference type="GO" id="GO:0009904">
    <property type="term" value="P:chloroplast accumulation movement"/>
    <property type="evidence" value="ECO:0007669"/>
    <property type="project" value="TreeGrafter"/>
</dbReference>
<gene>
    <name evidence="4" type="ORF">A4U43_C06F18620</name>
</gene>
<organism evidence="4 5">
    <name type="scientific">Asparagus officinalis</name>
    <name type="common">Garden asparagus</name>
    <dbReference type="NCBI Taxonomy" id="4686"/>
    <lineage>
        <taxon>Eukaryota</taxon>
        <taxon>Viridiplantae</taxon>
        <taxon>Streptophyta</taxon>
        <taxon>Embryophyta</taxon>
        <taxon>Tracheophyta</taxon>
        <taxon>Spermatophyta</taxon>
        <taxon>Magnoliopsida</taxon>
        <taxon>Liliopsida</taxon>
        <taxon>Asparagales</taxon>
        <taxon>Asparagaceae</taxon>
        <taxon>Asparagoideae</taxon>
        <taxon>Asparagus</taxon>
    </lineage>
</organism>
<reference evidence="5" key="1">
    <citation type="journal article" date="2017" name="Nat. Commun.">
        <title>The asparagus genome sheds light on the origin and evolution of a young Y chromosome.</title>
        <authorList>
            <person name="Harkess A."/>
            <person name="Zhou J."/>
            <person name="Xu C."/>
            <person name="Bowers J.E."/>
            <person name="Van der Hulst R."/>
            <person name="Ayyampalayam S."/>
            <person name="Mercati F."/>
            <person name="Riccardi P."/>
            <person name="McKain M.R."/>
            <person name="Kakrana A."/>
            <person name="Tang H."/>
            <person name="Ray J."/>
            <person name="Groenendijk J."/>
            <person name="Arikit S."/>
            <person name="Mathioni S.M."/>
            <person name="Nakano M."/>
            <person name="Shan H."/>
            <person name="Telgmann-Rauber A."/>
            <person name="Kanno A."/>
            <person name="Yue Z."/>
            <person name="Chen H."/>
            <person name="Li W."/>
            <person name="Chen Y."/>
            <person name="Xu X."/>
            <person name="Zhang Y."/>
            <person name="Luo S."/>
            <person name="Chen H."/>
            <person name="Gao J."/>
            <person name="Mao Z."/>
            <person name="Pires J.C."/>
            <person name="Luo M."/>
            <person name="Kudrna D."/>
            <person name="Wing R.A."/>
            <person name="Meyers B.C."/>
            <person name="Yi K."/>
            <person name="Kong H."/>
            <person name="Lavrijsen P."/>
            <person name="Sunseri F."/>
            <person name="Falavigna A."/>
            <person name="Ye Y."/>
            <person name="Leebens-Mack J.H."/>
            <person name="Chen G."/>
        </authorList>
    </citation>
    <scope>NUCLEOTIDE SEQUENCE [LARGE SCALE GENOMIC DNA]</scope>
    <source>
        <strain evidence="5">cv. DH0086</strain>
    </source>
</reference>
<name>A0A5P1ETA7_ASPOF</name>
<evidence type="ECO:0000256" key="1">
    <source>
        <dbReference type="ARBA" id="ARBA00005485"/>
    </source>
</evidence>